<feature type="binding site" evidence="11">
    <location>
        <position position="899"/>
    </location>
    <ligand>
        <name>Zn(2+)</name>
        <dbReference type="ChEBI" id="CHEBI:29105"/>
        <label>2</label>
    </ligand>
</feature>
<dbReference type="CDD" id="cd02655">
    <property type="entry name" value="RNAP_beta'_C"/>
    <property type="match status" value="1"/>
</dbReference>
<dbReference type="SMART" id="SM00663">
    <property type="entry name" value="RPOLA_N"/>
    <property type="match status" value="1"/>
</dbReference>
<name>A0A243ATS6_BACTU</name>
<dbReference type="AlphaFoldDB" id="A0A243ATS6"/>
<comment type="function">
    <text evidence="1 11 12">DNA-dependent RNA polymerase catalyzes the transcription of DNA into RNA using the four ribonucleoside triphosphates as substrates.</text>
</comment>
<dbReference type="Gene3D" id="1.10.132.30">
    <property type="match status" value="1"/>
</dbReference>
<feature type="binding site" evidence="11">
    <location>
        <position position="62"/>
    </location>
    <ligand>
        <name>Zn(2+)</name>
        <dbReference type="ChEBI" id="CHEBI:29105"/>
        <label>1</label>
    </ligand>
</feature>
<accession>A0A243ATS6</accession>
<dbReference type="Pfam" id="PF04998">
    <property type="entry name" value="RNA_pol_Rpb1_5"/>
    <property type="match status" value="2"/>
</dbReference>
<dbReference type="NCBIfam" id="TIGR02386">
    <property type="entry name" value="rpoC_TIGR"/>
    <property type="match status" value="1"/>
</dbReference>
<dbReference type="Proteomes" id="UP000194860">
    <property type="component" value="Unassembled WGS sequence"/>
</dbReference>
<dbReference type="InterPro" id="IPR007080">
    <property type="entry name" value="RNA_pol_Rpb1_1"/>
</dbReference>
<dbReference type="InterPro" id="IPR042102">
    <property type="entry name" value="RNA_pol_Rpb1_3_sf"/>
</dbReference>
<evidence type="ECO:0000313" key="14">
    <source>
        <dbReference type="EMBL" id="OTY30994.1"/>
    </source>
</evidence>
<proteinExistence type="inferred from homology"/>
<dbReference type="Gene3D" id="1.10.1790.20">
    <property type="match status" value="1"/>
</dbReference>
<feature type="binding site" evidence="11">
    <location>
        <position position="78"/>
    </location>
    <ligand>
        <name>Zn(2+)</name>
        <dbReference type="ChEBI" id="CHEBI:29105"/>
        <label>1</label>
    </ligand>
</feature>
<reference evidence="14 15" key="1">
    <citation type="submission" date="2016-10" db="EMBL/GenBank/DDBJ databases">
        <title>Comparative genomics of Bacillus thuringiensis reveals a path to pathogens against multiple invertebrate hosts.</title>
        <authorList>
            <person name="Zheng J."/>
            <person name="Gao Q."/>
            <person name="Liu H."/>
            <person name="Peng D."/>
            <person name="Ruan L."/>
            <person name="Sun M."/>
        </authorList>
    </citation>
    <scope>NUCLEOTIDE SEQUENCE [LARGE SCALE GENOMIC DNA]</scope>
    <source>
        <strain evidence="14">BGSC 4BM1</strain>
    </source>
</reference>
<dbReference type="GO" id="GO:0000287">
    <property type="term" value="F:magnesium ion binding"/>
    <property type="evidence" value="ECO:0007669"/>
    <property type="project" value="UniProtKB-UniRule"/>
</dbReference>
<evidence type="ECO:0000256" key="3">
    <source>
        <dbReference type="ARBA" id="ARBA00022478"/>
    </source>
</evidence>
<feature type="binding site" evidence="11">
    <location>
        <position position="902"/>
    </location>
    <ligand>
        <name>Zn(2+)</name>
        <dbReference type="ChEBI" id="CHEBI:29105"/>
        <label>2</label>
    </ligand>
</feature>
<dbReference type="GO" id="GO:0008270">
    <property type="term" value="F:zinc ion binding"/>
    <property type="evidence" value="ECO:0007669"/>
    <property type="project" value="UniProtKB-UniRule"/>
</dbReference>
<feature type="binding site" evidence="11">
    <location>
        <position position="60"/>
    </location>
    <ligand>
        <name>Zn(2+)</name>
        <dbReference type="ChEBI" id="CHEBI:29105"/>
        <label>1</label>
    </ligand>
</feature>
<organism evidence="14 15">
    <name type="scientific">Bacillus thuringiensis serovar navarrensis</name>
    <dbReference type="NCBI Taxonomy" id="339658"/>
    <lineage>
        <taxon>Bacteria</taxon>
        <taxon>Bacillati</taxon>
        <taxon>Bacillota</taxon>
        <taxon>Bacilli</taxon>
        <taxon>Bacillales</taxon>
        <taxon>Bacillaceae</taxon>
        <taxon>Bacillus</taxon>
        <taxon>Bacillus cereus group</taxon>
    </lineage>
</organism>
<evidence type="ECO:0000256" key="10">
    <source>
        <dbReference type="ARBA" id="ARBA00048552"/>
    </source>
</evidence>
<dbReference type="Gene3D" id="4.10.860.120">
    <property type="entry name" value="RNA polymerase II, clamp domain"/>
    <property type="match status" value="1"/>
</dbReference>
<feature type="binding site" evidence="11">
    <location>
        <position position="75"/>
    </location>
    <ligand>
        <name>Zn(2+)</name>
        <dbReference type="ChEBI" id="CHEBI:29105"/>
        <label>1</label>
    </ligand>
</feature>
<feature type="binding site" evidence="11">
    <location>
        <position position="451"/>
    </location>
    <ligand>
        <name>Mg(2+)</name>
        <dbReference type="ChEBI" id="CHEBI:18420"/>
    </ligand>
</feature>
<evidence type="ECO:0000256" key="8">
    <source>
        <dbReference type="ARBA" id="ARBA00022842"/>
    </source>
</evidence>
<feature type="domain" description="RNA polymerase N-terminal" evidence="13">
    <location>
        <begin position="224"/>
        <end position="503"/>
    </location>
</feature>
<dbReference type="InterPro" id="IPR007081">
    <property type="entry name" value="RNA_pol_Rpb1_5"/>
</dbReference>
<comment type="catalytic activity">
    <reaction evidence="10 11 12">
        <text>RNA(n) + a ribonucleoside 5'-triphosphate = RNA(n+1) + diphosphate</text>
        <dbReference type="Rhea" id="RHEA:21248"/>
        <dbReference type="Rhea" id="RHEA-COMP:14527"/>
        <dbReference type="Rhea" id="RHEA-COMP:17342"/>
        <dbReference type="ChEBI" id="CHEBI:33019"/>
        <dbReference type="ChEBI" id="CHEBI:61557"/>
        <dbReference type="ChEBI" id="CHEBI:140395"/>
        <dbReference type="EC" id="2.7.7.6"/>
    </reaction>
</comment>
<comment type="similarity">
    <text evidence="2 11 12">Belongs to the RNA polymerase beta' chain family.</text>
</comment>
<keyword evidence="5 11" id="KW-0548">Nucleotidyltransferase</keyword>
<dbReference type="InterPro" id="IPR038120">
    <property type="entry name" value="Rpb1_funnel_sf"/>
</dbReference>
<keyword evidence="8 11" id="KW-0460">Magnesium</keyword>
<comment type="caution">
    <text evidence="14">The sequence shown here is derived from an EMBL/GenBank/DDBJ whole genome shotgun (WGS) entry which is preliminary data.</text>
</comment>
<dbReference type="SUPFAM" id="SSF64484">
    <property type="entry name" value="beta and beta-prime subunits of DNA dependent RNA-polymerase"/>
    <property type="match status" value="1"/>
</dbReference>
<evidence type="ECO:0000256" key="11">
    <source>
        <dbReference type="HAMAP-Rule" id="MF_01322"/>
    </source>
</evidence>
<dbReference type="CDD" id="cd01609">
    <property type="entry name" value="RNAP_beta'_N"/>
    <property type="match status" value="1"/>
</dbReference>
<dbReference type="EC" id="2.7.7.6" evidence="11"/>
<dbReference type="InterPro" id="IPR000722">
    <property type="entry name" value="RNA_pol_asu"/>
</dbReference>
<keyword evidence="6 11" id="KW-0479">Metal-binding</keyword>
<dbReference type="PANTHER" id="PTHR19376:SF54">
    <property type="entry name" value="DNA-DIRECTED RNA POLYMERASE SUBUNIT BETA"/>
    <property type="match status" value="1"/>
</dbReference>
<dbReference type="Gene3D" id="2.40.40.20">
    <property type="match status" value="1"/>
</dbReference>
<evidence type="ECO:0000259" key="13">
    <source>
        <dbReference type="SMART" id="SM00663"/>
    </source>
</evidence>
<dbReference type="RefSeq" id="WP_088030731.1">
    <property type="nucleotide sequence ID" value="NZ_NFDG01000009.1"/>
</dbReference>
<comment type="cofactor">
    <cofactor evidence="11">
        <name>Mg(2+)</name>
        <dbReference type="ChEBI" id="CHEBI:18420"/>
    </cofactor>
    <text evidence="11">Binds 1 Mg(2+) ion per subunit.</text>
</comment>
<comment type="subunit">
    <text evidence="11">The RNAP catalytic core consists of 2 alpha, 1 beta, 1 beta' and 1 omega subunit. When a sigma factor is associated with the core the holoenzyme is formed, which can initiate transcription.</text>
</comment>
<dbReference type="InterPro" id="IPR007083">
    <property type="entry name" value="RNA_pol_Rpb1_4"/>
</dbReference>
<dbReference type="HAMAP" id="MF_01322">
    <property type="entry name" value="RNApol_bact_RpoC"/>
    <property type="match status" value="1"/>
</dbReference>
<feature type="binding site" evidence="11">
    <location>
        <position position="453"/>
    </location>
    <ligand>
        <name>Mg(2+)</name>
        <dbReference type="ChEBI" id="CHEBI:18420"/>
    </ligand>
</feature>
<evidence type="ECO:0000256" key="9">
    <source>
        <dbReference type="ARBA" id="ARBA00023163"/>
    </source>
</evidence>
<dbReference type="Gene3D" id="1.10.150.390">
    <property type="match status" value="1"/>
</dbReference>
<dbReference type="EMBL" id="NFDG01000009">
    <property type="protein sequence ID" value="OTY30994.1"/>
    <property type="molecule type" value="Genomic_DNA"/>
</dbReference>
<dbReference type="GO" id="GO:0003899">
    <property type="term" value="F:DNA-directed RNA polymerase activity"/>
    <property type="evidence" value="ECO:0007669"/>
    <property type="project" value="UniProtKB-UniRule"/>
</dbReference>
<dbReference type="PANTHER" id="PTHR19376">
    <property type="entry name" value="DNA-DIRECTED RNA POLYMERASE"/>
    <property type="match status" value="1"/>
</dbReference>
<keyword evidence="7 11" id="KW-0862">Zinc</keyword>
<dbReference type="FunFam" id="4.10.860.120:FF:000001">
    <property type="entry name" value="DNA-directed RNA polymerase subunit beta"/>
    <property type="match status" value="1"/>
</dbReference>
<comment type="cofactor">
    <cofactor evidence="11">
        <name>Zn(2+)</name>
        <dbReference type="ChEBI" id="CHEBI:29105"/>
    </cofactor>
    <text evidence="11">Binds 2 Zn(2+) ions per subunit.</text>
</comment>
<sequence>MIDVNNFEYMKIGLASPDKIRSWSYGEVKKPETINYRTLKPEKDGLFCERIFGPQKDWECHCGKYKRVRYKGVVCDRCGVEVTRAKVRRERMGHIELAAPVSHIWYFKGIPSRMGLVLDMSPRALEEVIYFASYVVTESGDTPLDKKQLLSEKEYRAYRDRYGSTFHAAMGAEAIKKLLQDIDLDKEVDFLKEELKTAQGQRRTRAIKRLEVLEAFRNSGNHPSWMILEVLPVIPPELRPMVQLDGGRFATSDLNDLYRRVINRNNRLKRLLDLGAPSIIVQNEKRMLQEAVDALIDNGRRGRPVTGPGNRPLKSLSHMLKGKQGRFRQNLLGKRVDYSGRSVIVVGPNLKMYQCGLPKEMALELFKPFVMKELVGKGLAHNIKSAKRKIERVHPEVWDVLESVIKEHPVLLNRAPTLHRLGIQAFEPTLVEGRAIRLHPLVCTAYNADFDGDQMAVHVPLSSEAQAEARILMLAAQNILNPKDGKPVVTPSQDMVLGNYYLTLEREGAIGEGMVFKDANEAILAYQNGYVHLHTRVAVAASSVNNVTFTEEQKSKLLLTTVGKLIFNEILPESFPYINEPTNSNLEKETPAEYFVEKGANIKEIIASREEVAPFSKKILGNIIAEVFKRFQITETSRMLDRMKNLGFKYSTKAGITVGVSDILVLGEKDEILHEAQAKVDNVIKQFRRGLITEEERYDRVISIWSNAKDVIQGKLMKSLNKRNPIFMMSDSGARGNASNFTQLAGMRGLMANPSGRIIELPIKSSFREGLTVLEYFISTHGARKGLADTALKTADSGYLTRRLVDVAQDVIVRQDDCGTDRGLLIGAIKEGNEVIESLYDRLVGRFARKTVKHPETGEVLVVENQLITEDIAHIVEKSGVETVNIRSAFTCNTRHGVCKKCYGRNLATGTDVEVGEAVGIIAAQSIGEPGTQLTMRTFHTGGVAGDDITQGLPRIQEIFEARNPKGQAVISEIDGVIAAINDVKDRQEVVVQGEVEARTYAIPYGARLKVTLGQPISHGKELTEGSIDPKELLKVTDITAVQEYLLREVQKVYRMQGVEIGDKHVEVMVRQMLRKVRVSDAGETDVLPGTLLDIHQFTDANAKVLLKGKQPATARPVLLGITKASLETDSFLSAASFQETTRVLTDAAIKGKRDELLGLKENVIIGKLVPAGTGMNRYRKVDLVKTTQDNTNVENDEVYVEQ</sequence>
<feature type="binding site" evidence="11">
    <location>
        <position position="818"/>
    </location>
    <ligand>
        <name>Zn(2+)</name>
        <dbReference type="ChEBI" id="CHEBI:29105"/>
        <label>2</label>
    </ligand>
</feature>
<dbReference type="InterPro" id="IPR006592">
    <property type="entry name" value="RNA_pol_N"/>
</dbReference>
<dbReference type="InterPro" id="IPR045867">
    <property type="entry name" value="DNA-dir_RpoC_beta_prime"/>
</dbReference>
<dbReference type="InterPro" id="IPR007066">
    <property type="entry name" value="RNA_pol_Rpb1_3"/>
</dbReference>
<feature type="binding site" evidence="11">
    <location>
        <position position="449"/>
    </location>
    <ligand>
        <name>Mg(2+)</name>
        <dbReference type="ChEBI" id="CHEBI:18420"/>
    </ligand>
</feature>
<dbReference type="FunFam" id="1.10.150.390:FF:000002">
    <property type="entry name" value="DNA-directed RNA polymerase subunit beta"/>
    <property type="match status" value="1"/>
</dbReference>
<evidence type="ECO:0000256" key="12">
    <source>
        <dbReference type="RuleBase" id="RU004279"/>
    </source>
</evidence>
<keyword evidence="9 11" id="KW-0804">Transcription</keyword>
<dbReference type="Gene3D" id="1.10.40.90">
    <property type="match status" value="1"/>
</dbReference>
<dbReference type="Pfam" id="PF05000">
    <property type="entry name" value="RNA_pol_Rpb1_4"/>
    <property type="match status" value="1"/>
</dbReference>
<dbReference type="Pfam" id="PF00623">
    <property type="entry name" value="RNA_pol_Rpb1_2"/>
    <property type="match status" value="1"/>
</dbReference>
<dbReference type="GO" id="GO:0006351">
    <property type="term" value="P:DNA-templated transcription"/>
    <property type="evidence" value="ECO:0007669"/>
    <property type="project" value="UniProtKB-UniRule"/>
</dbReference>
<dbReference type="Gene3D" id="2.40.50.100">
    <property type="match status" value="1"/>
</dbReference>
<dbReference type="InterPro" id="IPR012754">
    <property type="entry name" value="DNA-dir_RpoC_beta_prime_bact"/>
</dbReference>
<evidence type="ECO:0000256" key="4">
    <source>
        <dbReference type="ARBA" id="ARBA00022679"/>
    </source>
</evidence>
<protein>
    <recommendedName>
        <fullName evidence="11">DNA-directed RNA polymerase subunit beta'</fullName>
        <shortName evidence="11">RNAP subunit beta'</shortName>
        <ecNumber evidence="11">2.7.7.6</ecNumber>
    </recommendedName>
    <alternativeName>
        <fullName evidence="11">RNA polymerase subunit beta'</fullName>
    </alternativeName>
    <alternativeName>
        <fullName evidence="11">Transcriptase subunit beta'</fullName>
    </alternativeName>
</protein>
<dbReference type="Pfam" id="PF04983">
    <property type="entry name" value="RNA_pol_Rpb1_3"/>
    <property type="match status" value="1"/>
</dbReference>
<evidence type="ECO:0000256" key="2">
    <source>
        <dbReference type="ARBA" id="ARBA00006460"/>
    </source>
</evidence>
<dbReference type="GO" id="GO:0000428">
    <property type="term" value="C:DNA-directed RNA polymerase complex"/>
    <property type="evidence" value="ECO:0007669"/>
    <property type="project" value="UniProtKB-KW"/>
</dbReference>
<dbReference type="InterPro" id="IPR044893">
    <property type="entry name" value="RNA_pol_Rpb1_clamp_domain"/>
</dbReference>
<evidence type="ECO:0000256" key="6">
    <source>
        <dbReference type="ARBA" id="ARBA00022723"/>
    </source>
</evidence>
<evidence type="ECO:0000256" key="1">
    <source>
        <dbReference type="ARBA" id="ARBA00004026"/>
    </source>
</evidence>
<dbReference type="Gene3D" id="1.10.274.100">
    <property type="entry name" value="RNA polymerase Rpb1, domain 3"/>
    <property type="match status" value="1"/>
</dbReference>
<dbReference type="Pfam" id="PF04997">
    <property type="entry name" value="RNA_pol_Rpb1_1"/>
    <property type="match status" value="1"/>
</dbReference>
<keyword evidence="4 11" id="KW-0808">Transferase</keyword>
<dbReference type="GO" id="GO:0003677">
    <property type="term" value="F:DNA binding"/>
    <property type="evidence" value="ECO:0007669"/>
    <property type="project" value="UniProtKB-UniRule"/>
</dbReference>
<keyword evidence="3 11" id="KW-0240">DNA-directed RNA polymerase</keyword>
<evidence type="ECO:0000256" key="7">
    <source>
        <dbReference type="ARBA" id="ARBA00022833"/>
    </source>
</evidence>
<gene>
    <name evidence="11" type="primary">rpoC</name>
    <name evidence="14" type="ORF">BK732_00375</name>
</gene>
<evidence type="ECO:0000313" key="15">
    <source>
        <dbReference type="Proteomes" id="UP000194860"/>
    </source>
</evidence>
<feature type="binding site" evidence="11">
    <location>
        <position position="892"/>
    </location>
    <ligand>
        <name>Zn(2+)</name>
        <dbReference type="ChEBI" id="CHEBI:29105"/>
        <label>2</label>
    </ligand>
</feature>
<evidence type="ECO:0000256" key="5">
    <source>
        <dbReference type="ARBA" id="ARBA00022695"/>
    </source>
</evidence>